<reference evidence="1" key="2">
    <citation type="submission" date="2025-08" db="UniProtKB">
        <authorList>
            <consortium name="Ensembl"/>
        </authorList>
    </citation>
    <scope>IDENTIFICATION</scope>
</reference>
<organism evidence="1">
    <name type="scientific">Ovis aries</name>
    <name type="common">Sheep</name>
    <dbReference type="NCBI Taxonomy" id="9940"/>
    <lineage>
        <taxon>Eukaryota</taxon>
        <taxon>Metazoa</taxon>
        <taxon>Chordata</taxon>
        <taxon>Craniata</taxon>
        <taxon>Vertebrata</taxon>
        <taxon>Euteleostomi</taxon>
        <taxon>Mammalia</taxon>
        <taxon>Eutheria</taxon>
        <taxon>Laurasiatheria</taxon>
        <taxon>Artiodactyla</taxon>
        <taxon>Ruminantia</taxon>
        <taxon>Pecora</taxon>
        <taxon>Bovidae</taxon>
        <taxon>Caprinae</taxon>
        <taxon>Ovis</taxon>
    </lineage>
</organism>
<evidence type="ECO:0000313" key="1">
    <source>
        <dbReference type="Ensembl" id="ENSOARP00020045452.1"/>
    </source>
</evidence>
<reference evidence="1" key="1">
    <citation type="submission" date="2020-11" db="EMBL/GenBank/DDBJ databases">
        <authorList>
            <person name="Davenport K.M."/>
            <person name="Bickhart D.M."/>
            <person name="Smith T.P.L."/>
            <person name="Murdoch B.M."/>
            <person name="Rosen B.D."/>
        </authorList>
    </citation>
    <scope>NUCLEOTIDE SEQUENCE [LARGE SCALE GENOMIC DNA]</scope>
    <source>
        <strain evidence="1">OAR_USU_Benz2616</strain>
    </source>
</reference>
<dbReference type="Ensembl" id="ENSOART00020066032.1">
    <property type="protein sequence ID" value="ENSOARP00020045452.1"/>
    <property type="gene ID" value="ENSOARG00020025698.2"/>
</dbReference>
<gene>
    <name evidence="1" type="primary">ADORA2A</name>
</gene>
<name>A0AC11DIZ3_SHEEP</name>
<proteinExistence type="predicted"/>
<accession>A0AC11DIZ3</accession>
<reference evidence="1" key="3">
    <citation type="submission" date="2025-09" db="UniProtKB">
        <authorList>
            <consortium name="Ensembl"/>
        </authorList>
    </citation>
    <scope>IDENTIFICATION</scope>
</reference>
<sequence>MDRALARPASSLSPPAGRRARHGRLLGVHRGGAGHRRAGHPRQRAGVLGRVAQQQPAERHQLLRGLAGGGRHRRGGARHPLRRDPEHRLLRGLPQLPVLRLLRPGAHAELHLQPAGHRH</sequence>
<protein>
    <submittedName>
        <fullName evidence="1">Adenosine A2a receptor</fullName>
    </submittedName>
</protein>